<keyword evidence="3 6" id="KW-0812">Transmembrane</keyword>
<feature type="transmembrane region" description="Helical" evidence="6">
    <location>
        <begin position="101"/>
        <end position="122"/>
    </location>
</feature>
<accession>A0ABT3X3K6</accession>
<evidence type="ECO:0000259" key="7">
    <source>
        <dbReference type="PROSITE" id="PS50850"/>
    </source>
</evidence>
<evidence type="ECO:0000256" key="6">
    <source>
        <dbReference type="SAM" id="Phobius"/>
    </source>
</evidence>
<proteinExistence type="predicted"/>
<dbReference type="InterPro" id="IPR053160">
    <property type="entry name" value="MFS_DHA3_Transporter"/>
</dbReference>
<evidence type="ECO:0000256" key="3">
    <source>
        <dbReference type="ARBA" id="ARBA00022692"/>
    </source>
</evidence>
<comment type="subcellular location">
    <subcellularLocation>
        <location evidence="1">Cell membrane</location>
        <topology evidence="1">Multi-pass membrane protein</topology>
    </subcellularLocation>
</comment>
<dbReference type="InterPro" id="IPR011701">
    <property type="entry name" value="MFS"/>
</dbReference>
<feature type="transmembrane region" description="Helical" evidence="6">
    <location>
        <begin position="76"/>
        <end position="95"/>
    </location>
</feature>
<evidence type="ECO:0000313" key="9">
    <source>
        <dbReference type="Proteomes" id="UP001208017"/>
    </source>
</evidence>
<dbReference type="Proteomes" id="UP001208017">
    <property type="component" value="Unassembled WGS sequence"/>
</dbReference>
<feature type="transmembrane region" description="Helical" evidence="6">
    <location>
        <begin position="168"/>
        <end position="192"/>
    </location>
</feature>
<evidence type="ECO:0000256" key="1">
    <source>
        <dbReference type="ARBA" id="ARBA00004651"/>
    </source>
</evidence>
<evidence type="ECO:0000256" key="2">
    <source>
        <dbReference type="ARBA" id="ARBA00022448"/>
    </source>
</evidence>
<dbReference type="InterPro" id="IPR020846">
    <property type="entry name" value="MFS_dom"/>
</dbReference>
<keyword evidence="2" id="KW-0813">Transport</keyword>
<dbReference type="PANTHER" id="PTHR23530:SF1">
    <property type="entry name" value="PERMEASE, MAJOR FACILITATOR SUPERFAMILY-RELATED"/>
    <property type="match status" value="1"/>
</dbReference>
<sequence length="400" mass="44167">MNQLKDRTISAHNVRILFWATVFASVNFMEPILTLFYLERGLDLAQVYLVTLVWCLTVLVFEVPTGAFADQFGPKASFVTGCLIAILSKIILIFAHDFWGMAVYTFLWGLSVTFFSGAEEALLYESLKQDGEEERMSDVMGKLYAASLYPMVLAFLFGAYVARDLEESQFVLLIVLGMVFQLVQLFFLLRVVNPRSFEGFRENPFQHVKNGVTVIRKTPDLLLIFLNFTIVFVLSAVVAGRLEQPYLTMSGVSVAWLGVLYAGAAVLALLVSSRIGWFTQRFSKKGLMYATGLATALALVVAATVVPAVWTATLVFLILRLSRAVRMPLYSQLTNDHIPSESRATTLSLLSIADSLFDVIFLVTFAGIAVAADRYALVFAACAGIVLLGTLIPVREAKKG</sequence>
<dbReference type="Gene3D" id="1.20.1250.20">
    <property type="entry name" value="MFS general substrate transporter like domains"/>
    <property type="match status" value="1"/>
</dbReference>
<organism evidence="8 9">
    <name type="scientific">Tumebacillus lacus</name>
    <dbReference type="NCBI Taxonomy" id="2995335"/>
    <lineage>
        <taxon>Bacteria</taxon>
        <taxon>Bacillati</taxon>
        <taxon>Bacillota</taxon>
        <taxon>Bacilli</taxon>
        <taxon>Bacillales</taxon>
        <taxon>Alicyclobacillaceae</taxon>
        <taxon>Tumebacillus</taxon>
    </lineage>
</organism>
<dbReference type="RefSeq" id="WP_267152722.1">
    <property type="nucleotide sequence ID" value="NZ_JAPMLT010000011.1"/>
</dbReference>
<evidence type="ECO:0000313" key="8">
    <source>
        <dbReference type="EMBL" id="MCX7571472.1"/>
    </source>
</evidence>
<feature type="transmembrane region" description="Helical" evidence="6">
    <location>
        <begin position="143"/>
        <end position="162"/>
    </location>
</feature>
<feature type="transmembrane region" description="Helical" evidence="6">
    <location>
        <begin position="375"/>
        <end position="394"/>
    </location>
</feature>
<dbReference type="EMBL" id="JAPMLT010000011">
    <property type="protein sequence ID" value="MCX7571472.1"/>
    <property type="molecule type" value="Genomic_DNA"/>
</dbReference>
<feature type="transmembrane region" description="Helical" evidence="6">
    <location>
        <begin position="16"/>
        <end position="38"/>
    </location>
</feature>
<dbReference type="InterPro" id="IPR036259">
    <property type="entry name" value="MFS_trans_sf"/>
</dbReference>
<evidence type="ECO:0000256" key="4">
    <source>
        <dbReference type="ARBA" id="ARBA00022989"/>
    </source>
</evidence>
<feature type="domain" description="Major facilitator superfamily (MFS) profile" evidence="7">
    <location>
        <begin position="1"/>
        <end position="398"/>
    </location>
</feature>
<feature type="transmembrane region" description="Helical" evidence="6">
    <location>
        <begin position="254"/>
        <end position="275"/>
    </location>
</feature>
<feature type="transmembrane region" description="Helical" evidence="6">
    <location>
        <begin position="221"/>
        <end position="242"/>
    </location>
</feature>
<dbReference type="PROSITE" id="PS50850">
    <property type="entry name" value="MFS"/>
    <property type="match status" value="1"/>
</dbReference>
<evidence type="ECO:0000256" key="5">
    <source>
        <dbReference type="ARBA" id="ARBA00023136"/>
    </source>
</evidence>
<feature type="transmembrane region" description="Helical" evidence="6">
    <location>
        <begin position="44"/>
        <end position="64"/>
    </location>
</feature>
<reference evidence="8 9" key="1">
    <citation type="submission" date="2022-11" db="EMBL/GenBank/DDBJ databases">
        <title>Study of microbial diversity in lake waters.</title>
        <authorList>
            <person name="Zhang J."/>
        </authorList>
    </citation>
    <scope>NUCLEOTIDE SEQUENCE [LARGE SCALE GENOMIC DNA]</scope>
    <source>
        <strain evidence="8 9">DT12</strain>
    </source>
</reference>
<dbReference type="Pfam" id="PF07690">
    <property type="entry name" value="MFS_1"/>
    <property type="match status" value="1"/>
</dbReference>
<dbReference type="CDD" id="cd06174">
    <property type="entry name" value="MFS"/>
    <property type="match status" value="1"/>
</dbReference>
<dbReference type="PANTHER" id="PTHR23530">
    <property type="entry name" value="TRANSPORT PROTEIN-RELATED"/>
    <property type="match status" value="1"/>
</dbReference>
<dbReference type="SUPFAM" id="SSF103473">
    <property type="entry name" value="MFS general substrate transporter"/>
    <property type="match status" value="1"/>
</dbReference>
<keyword evidence="9" id="KW-1185">Reference proteome</keyword>
<gene>
    <name evidence="8" type="ORF">OS242_16105</name>
</gene>
<keyword evidence="4 6" id="KW-1133">Transmembrane helix</keyword>
<comment type="caution">
    <text evidence="8">The sequence shown here is derived from an EMBL/GenBank/DDBJ whole genome shotgun (WGS) entry which is preliminary data.</text>
</comment>
<name>A0ABT3X3K6_9BACL</name>
<keyword evidence="5 6" id="KW-0472">Membrane</keyword>
<feature type="transmembrane region" description="Helical" evidence="6">
    <location>
        <begin position="347"/>
        <end position="369"/>
    </location>
</feature>
<protein>
    <submittedName>
        <fullName evidence="8">MFS transporter</fullName>
    </submittedName>
</protein>